<dbReference type="AlphaFoldDB" id="A0A7R9UFX6"/>
<name>A0A7R9UFX6_9STRA</name>
<dbReference type="EMBL" id="HBEA01019306">
    <property type="protein sequence ID" value="CAD8265153.1"/>
    <property type="molecule type" value="Transcribed_RNA"/>
</dbReference>
<accession>A0A7R9UFX6</accession>
<protein>
    <submittedName>
        <fullName evidence="2">Uncharacterized protein</fullName>
    </submittedName>
</protein>
<feature type="signal peptide" evidence="1">
    <location>
        <begin position="1"/>
        <end position="25"/>
    </location>
</feature>
<proteinExistence type="predicted"/>
<evidence type="ECO:0000256" key="1">
    <source>
        <dbReference type="SAM" id="SignalP"/>
    </source>
</evidence>
<keyword evidence="1" id="KW-0732">Signal</keyword>
<gene>
    <name evidence="2" type="ORF">PPYR1160_LOCUS14656</name>
</gene>
<sequence length="248" mass="27430">MIRNVLMMATSGLVLFSQEFVNAVAQPRLMGSLLTTMVEFSAMAAGMPISYIELGGVSVTIVLHEAAKVFCALFHDREDGPTFGRLICTEMLYRFIDRFSSEIGSPGHNLKDFHDYHREIADAIRNAVNPVLAKVQAQRGVILALLITEDAEVHPQTDVDKIGVLANLQPLLSSATDILAHHDDSCLHLALEGSSHSRILLWRIDRAVLVVSVSKQVNSVKYRAAVEEARDMLEKVVYLVSNLHLVTR</sequence>
<reference evidence="2" key="1">
    <citation type="submission" date="2021-01" db="EMBL/GenBank/DDBJ databases">
        <authorList>
            <person name="Corre E."/>
            <person name="Pelletier E."/>
            <person name="Niang G."/>
            <person name="Scheremetjew M."/>
            <person name="Finn R."/>
            <person name="Kale V."/>
            <person name="Holt S."/>
            <person name="Cochrane G."/>
            <person name="Meng A."/>
            <person name="Brown T."/>
            <person name="Cohen L."/>
        </authorList>
    </citation>
    <scope>NUCLEOTIDE SEQUENCE</scope>
    <source>
        <strain evidence="2">CCMP2078</strain>
    </source>
</reference>
<feature type="chain" id="PRO_5031227264" evidence="1">
    <location>
        <begin position="26"/>
        <end position="248"/>
    </location>
</feature>
<evidence type="ECO:0000313" key="2">
    <source>
        <dbReference type="EMBL" id="CAD8265153.1"/>
    </source>
</evidence>
<organism evidence="2">
    <name type="scientific">Pinguiococcus pyrenoidosus</name>
    <dbReference type="NCBI Taxonomy" id="172671"/>
    <lineage>
        <taxon>Eukaryota</taxon>
        <taxon>Sar</taxon>
        <taxon>Stramenopiles</taxon>
        <taxon>Ochrophyta</taxon>
        <taxon>Pinguiophyceae</taxon>
        <taxon>Pinguiochrysidales</taxon>
        <taxon>Pinguiochrysidaceae</taxon>
        <taxon>Pinguiococcus</taxon>
    </lineage>
</organism>